<evidence type="ECO:0000313" key="1">
    <source>
        <dbReference type="EMBL" id="ABI69303.1"/>
    </source>
</evidence>
<dbReference type="HOGENOM" id="CLU_989203_0_0_9"/>
<reference evidence="2" key="1">
    <citation type="journal article" date="2010" name="Environ. Microbiol.">
        <title>The genome of Syntrophomonas wolfei: new insights into syntrophic metabolism and biohydrogen production.</title>
        <authorList>
            <person name="Sieber J.R."/>
            <person name="Sims D.R."/>
            <person name="Han C."/>
            <person name="Kim E."/>
            <person name="Lykidis A."/>
            <person name="Lapidus A.L."/>
            <person name="McDonnald E."/>
            <person name="Rohlin L."/>
            <person name="Culley D.E."/>
            <person name="Gunsalus R."/>
            <person name="McInerney M.J."/>
        </authorList>
    </citation>
    <scope>NUCLEOTIDE SEQUENCE [LARGE SCALE GENOMIC DNA]</scope>
    <source>
        <strain evidence="2">DSM 2245B / Goettingen</strain>
    </source>
</reference>
<dbReference type="STRING" id="335541.Swol_2008"/>
<dbReference type="Pfam" id="PF12686">
    <property type="entry name" value="DUF3800"/>
    <property type="match status" value="1"/>
</dbReference>
<dbReference type="EMBL" id="CP000448">
    <property type="protein sequence ID" value="ABI69303.1"/>
    <property type="molecule type" value="Genomic_DNA"/>
</dbReference>
<evidence type="ECO:0000313" key="2">
    <source>
        <dbReference type="Proteomes" id="UP000001968"/>
    </source>
</evidence>
<keyword evidence="2" id="KW-1185">Reference proteome</keyword>
<dbReference type="InterPro" id="IPR024524">
    <property type="entry name" value="DUF3800"/>
</dbReference>
<dbReference type="KEGG" id="swo:Swol_2008"/>
<sequence>MQKGQYHSNFYGGALVCSTDIEIVRKLLEAEKKHLGLREIKWTKVSAAYLDKYMAMIKLFFDLIEEGKIKVRIMFTQNARQPVGLTREQIEESYFLLYYQFLKHGFGLIYSNDTKNPIYLRLYLDQLPDTKAKSDKFKNFIYDLQFQKEFEHANIHIRKEDIAEVDSHDHIILQCTDVVLGAMQFRLNDLHKAIPEGQRRRAAKTIAKEKLYKYINSRIRGIYPGFNIGESTGHKGDISNRWHHPYRHWKFVPGQWEYDETKTKHK</sequence>
<dbReference type="eggNOG" id="ENOG502ZAQQ">
    <property type="taxonomic scope" value="Bacteria"/>
</dbReference>
<dbReference type="Proteomes" id="UP000001968">
    <property type="component" value="Chromosome"/>
</dbReference>
<protein>
    <submittedName>
        <fullName evidence="1">Uncharacterized protein</fullName>
    </submittedName>
</protein>
<organism evidence="1 2">
    <name type="scientific">Syntrophomonas wolfei subsp. wolfei (strain DSM 2245B / Goettingen)</name>
    <dbReference type="NCBI Taxonomy" id="335541"/>
    <lineage>
        <taxon>Bacteria</taxon>
        <taxon>Bacillati</taxon>
        <taxon>Bacillota</taxon>
        <taxon>Clostridia</taxon>
        <taxon>Eubacteriales</taxon>
        <taxon>Syntrophomonadaceae</taxon>
        <taxon>Syntrophomonas</taxon>
    </lineage>
</organism>
<gene>
    <name evidence="1" type="ordered locus">Swol_2008</name>
</gene>
<accession>Q0AVF1</accession>
<name>Q0AVF1_SYNWW</name>
<dbReference type="AlphaFoldDB" id="Q0AVF1"/>
<proteinExistence type="predicted"/>